<dbReference type="RefSeq" id="WP_353718667.1">
    <property type="nucleotide sequence ID" value="NZ_CP159289.1"/>
</dbReference>
<reference evidence="1" key="1">
    <citation type="submission" date="2024-06" db="EMBL/GenBank/DDBJ databases">
        <title>Sequencing and assembly of the genome of Dyadobacter sp. strain 676, a symbiont of Cyamopsis tetragonoloba.</title>
        <authorList>
            <person name="Guro P."/>
            <person name="Sazanova A."/>
            <person name="Kuznetsova I."/>
            <person name="Belimov A."/>
            <person name="Safronova V."/>
        </authorList>
    </citation>
    <scope>NUCLEOTIDE SEQUENCE</scope>
    <source>
        <strain evidence="1">676</strain>
    </source>
</reference>
<dbReference type="EMBL" id="CP159289">
    <property type="protein sequence ID" value="XCH23341.1"/>
    <property type="molecule type" value="Genomic_DNA"/>
</dbReference>
<organism evidence="1">
    <name type="scientific">Dyadobacter sp. 676</name>
    <dbReference type="NCBI Taxonomy" id="3088362"/>
    <lineage>
        <taxon>Bacteria</taxon>
        <taxon>Pseudomonadati</taxon>
        <taxon>Bacteroidota</taxon>
        <taxon>Cytophagia</taxon>
        <taxon>Cytophagales</taxon>
        <taxon>Spirosomataceae</taxon>
        <taxon>Dyadobacter</taxon>
    </lineage>
</organism>
<sequence length="98" mass="11138">MKQMDIPQEMQVPVDFESEGLSHRVKELRPVIWREGTDFCCLLGPDPQEGIFGCGNTAEAAMNDWEAHLRERIENASISDDIAQYAIDTLNISKDDVW</sequence>
<accession>A0AAU8FIG9</accession>
<dbReference type="AlphaFoldDB" id="A0AAU8FIG9"/>
<gene>
    <name evidence="1" type="ORF">ABV298_23895</name>
</gene>
<name>A0AAU8FIG9_9BACT</name>
<evidence type="ECO:0000313" key="1">
    <source>
        <dbReference type="EMBL" id="XCH23341.1"/>
    </source>
</evidence>
<protein>
    <submittedName>
        <fullName evidence="1">Uncharacterized protein</fullName>
    </submittedName>
</protein>
<proteinExistence type="predicted"/>